<name>A0A7X5TUS5_9MICO</name>
<accession>A0A7X5TUS5</accession>
<dbReference type="GO" id="GO:0016887">
    <property type="term" value="F:ATP hydrolysis activity"/>
    <property type="evidence" value="ECO:0007669"/>
    <property type="project" value="InterPro"/>
</dbReference>
<dbReference type="GO" id="GO:0006302">
    <property type="term" value="P:double-strand break repair"/>
    <property type="evidence" value="ECO:0007669"/>
    <property type="project" value="InterPro"/>
</dbReference>
<dbReference type="Pfam" id="PF13476">
    <property type="entry name" value="AAA_23"/>
    <property type="match status" value="1"/>
</dbReference>
<keyword evidence="6" id="KW-0378">Hydrolase</keyword>
<feature type="region of interest" description="Disordered" evidence="4">
    <location>
        <begin position="239"/>
        <end position="294"/>
    </location>
</feature>
<dbReference type="InterPro" id="IPR038729">
    <property type="entry name" value="Rad50/SbcC_AAA"/>
</dbReference>
<dbReference type="EMBL" id="JAAMOX010000002">
    <property type="protein sequence ID" value="NIH54728.1"/>
    <property type="molecule type" value="Genomic_DNA"/>
</dbReference>
<keyword evidence="7" id="KW-1185">Reference proteome</keyword>
<dbReference type="PANTHER" id="PTHR32114">
    <property type="entry name" value="ABC TRANSPORTER ABCH.3"/>
    <property type="match status" value="1"/>
</dbReference>
<organism evidence="6 7">
    <name type="scientific">Lysinibacter cavernae</name>
    <dbReference type="NCBI Taxonomy" id="1640652"/>
    <lineage>
        <taxon>Bacteria</taxon>
        <taxon>Bacillati</taxon>
        <taxon>Actinomycetota</taxon>
        <taxon>Actinomycetes</taxon>
        <taxon>Micrococcales</taxon>
        <taxon>Microbacteriaceae</taxon>
        <taxon>Lysinibacter</taxon>
    </lineage>
</organism>
<gene>
    <name evidence="6" type="ORF">FHX76_002624</name>
</gene>
<comment type="subunit">
    <text evidence="2">Heterodimer of SbcC and SbcD.</text>
</comment>
<evidence type="ECO:0000256" key="1">
    <source>
        <dbReference type="ARBA" id="ARBA00006930"/>
    </source>
</evidence>
<feature type="compositionally biased region" description="Acidic residues" evidence="4">
    <location>
        <begin position="280"/>
        <end position="290"/>
    </location>
</feature>
<keyword evidence="6" id="KW-0540">Nuclease</keyword>
<dbReference type="Pfam" id="PF13558">
    <property type="entry name" value="SbcC_Walker_B"/>
    <property type="match status" value="1"/>
</dbReference>
<dbReference type="RefSeq" id="WP_167151256.1">
    <property type="nucleotide sequence ID" value="NZ_JAAMOX010000002.1"/>
</dbReference>
<dbReference type="PANTHER" id="PTHR32114:SF2">
    <property type="entry name" value="ABC TRANSPORTER ABCH.3"/>
    <property type="match status" value="1"/>
</dbReference>
<feature type="region of interest" description="Disordered" evidence="4">
    <location>
        <begin position="95"/>
        <end position="115"/>
    </location>
</feature>
<evidence type="ECO:0000256" key="2">
    <source>
        <dbReference type="ARBA" id="ARBA00011322"/>
    </source>
</evidence>
<feature type="domain" description="Rad50/SbcC-type AAA" evidence="5">
    <location>
        <begin position="5"/>
        <end position="193"/>
    </location>
</feature>
<dbReference type="InterPro" id="IPR027417">
    <property type="entry name" value="P-loop_NTPase"/>
</dbReference>
<feature type="compositionally biased region" description="Basic and acidic residues" evidence="4">
    <location>
        <begin position="387"/>
        <end position="412"/>
    </location>
</feature>
<dbReference type="AlphaFoldDB" id="A0A7X5TUS5"/>
<feature type="compositionally biased region" description="Polar residues" evidence="4">
    <location>
        <begin position="105"/>
        <end position="114"/>
    </location>
</feature>
<dbReference type="GO" id="GO:0004527">
    <property type="term" value="F:exonuclease activity"/>
    <property type="evidence" value="ECO:0007669"/>
    <property type="project" value="UniProtKB-KW"/>
</dbReference>
<dbReference type="Gene3D" id="3.40.50.300">
    <property type="entry name" value="P-loop containing nucleotide triphosphate hydrolases"/>
    <property type="match status" value="2"/>
</dbReference>
<evidence type="ECO:0000256" key="3">
    <source>
        <dbReference type="ARBA" id="ARBA00013368"/>
    </source>
</evidence>
<keyword evidence="6" id="KW-0269">Exonuclease</keyword>
<comment type="caution">
    <text evidence="6">The sequence shown here is derived from an EMBL/GenBank/DDBJ whole genome shotgun (WGS) entry which is preliminary data.</text>
</comment>
<evidence type="ECO:0000313" key="7">
    <source>
        <dbReference type="Proteomes" id="UP000541033"/>
    </source>
</evidence>
<feature type="compositionally biased region" description="Basic and acidic residues" evidence="4">
    <location>
        <begin position="358"/>
        <end position="376"/>
    </location>
</feature>
<feature type="region of interest" description="Disordered" evidence="4">
    <location>
        <begin position="358"/>
        <end position="418"/>
    </location>
</feature>
<evidence type="ECO:0000259" key="5">
    <source>
        <dbReference type="Pfam" id="PF13476"/>
    </source>
</evidence>
<proteinExistence type="inferred from homology"/>
<protein>
    <recommendedName>
        <fullName evidence="3">Nuclease SbcCD subunit C</fullName>
    </recommendedName>
</protein>
<evidence type="ECO:0000313" key="6">
    <source>
        <dbReference type="EMBL" id="NIH54728.1"/>
    </source>
</evidence>
<dbReference type="Proteomes" id="UP000541033">
    <property type="component" value="Unassembled WGS sequence"/>
</dbReference>
<comment type="similarity">
    <text evidence="1">Belongs to the SMC family. SbcC subfamily.</text>
</comment>
<dbReference type="SUPFAM" id="SSF52540">
    <property type="entry name" value="P-loop containing nucleoside triphosphate hydrolases"/>
    <property type="match status" value="1"/>
</dbReference>
<sequence>MRIRSLTVAGFGPYKNQEIVNFDEYVNDGIFLISGKTGAGKSSILDAISYALFAKVTRYDGTQPRLRSDHASGTDASFVTLEFTLNNTEYRVHRTPEYERPKRSGSGTTKQASSVEVAVRQPGQYEWQVIAAKEREAAHELSRILPLTREQFSQVIMLAQNDFQRFLLAKQDDRQALLRSLFNTRRFERLEEHLAERSRASGAGVASALELVAQQAAIVSSIIEDAKADSNSGVETLGITSDAESESESSDSTGSADGTGGANKARDASTGQGPDRESESESEPEPEPEPEADKHSLAWFTAQLSLLTEQHKTALRSQDAAASEAQSRSNTLAHLQNIAALQQRRDVARETIAELDRHRESHLADKQQLEDGERAKAAWPFRSAVTRARDSSAKAQERETEARQRFRQHQTDVDEQNDAGAPLAAGELSAAELSTFIQVLAERIGSLSQLVDDEKHLDELNKQLAHSAQLNAEAEKRRLAATEAIVSLPKQRDQLGATILELTATVAGRASLNDRLLELRQQHTAAELAVKTQAALDLAQADESKAITQNASAAAKLDDLNRARLRGSASDLAAALIKDMPCPVCGSAEHPHPAEPDDATVSDSQLEAARAQLDDAFAALADSRGTVTKLSTEAAEHRTRSKSMPVEDIEALINTTLDSLHVLDSAAVQLAETQEESTRIGTAIAFAHEELEHQQQHSQELVARQAALQADHDSIIQRLSEAKGTFPTVAALRETLMRQRQSAAELGTAQEEAAEAHRMLDQALAQLNEQLTQQGFESLQQAEDAHRSPEDLSALKRRVDDVRDAHSHATKTLKSDEFLDLPNEPVDLAEATDAAAQADEALSTATADAAVAAKRMSQVSAVVSDVRQRISNVEQLLSDHEQLRVLSQTLLGNDPNERRMRLETYVLAAQLEEIVAAANVRLREITGGRYTLEHDDGLQYRNTRAGLGLAVRDEHTGLARSPRSLSGGETFLASLSLALGLAEVVTNQAGGIQLDTLFIDEGFGSLDAETLETAMHALDGLRAGGRTIGLISHVEAMKEQIPAKLNIEVTAHGYSTISRGAHTP</sequence>
<evidence type="ECO:0000256" key="4">
    <source>
        <dbReference type="SAM" id="MobiDB-lite"/>
    </source>
</evidence>
<reference evidence="6 7" key="1">
    <citation type="submission" date="2020-02" db="EMBL/GenBank/DDBJ databases">
        <title>Sequencing the genomes of 1000 actinobacteria strains.</title>
        <authorList>
            <person name="Klenk H.-P."/>
        </authorList>
    </citation>
    <scope>NUCLEOTIDE SEQUENCE [LARGE SCALE GENOMIC DNA]</scope>
    <source>
        <strain evidence="6 7">DSM 27960</strain>
    </source>
</reference>